<evidence type="ECO:0000256" key="1">
    <source>
        <dbReference type="SAM" id="Phobius"/>
    </source>
</evidence>
<evidence type="ECO:0000313" key="2">
    <source>
        <dbReference type="EMBL" id="TKH13322.1"/>
    </source>
</evidence>
<feature type="transmembrane region" description="Helical" evidence="1">
    <location>
        <begin position="112"/>
        <end position="136"/>
    </location>
</feature>
<feature type="transmembrane region" description="Helical" evidence="1">
    <location>
        <begin position="252"/>
        <end position="279"/>
    </location>
</feature>
<keyword evidence="1" id="KW-1133">Transmembrane helix</keyword>
<dbReference type="AlphaFoldDB" id="A0A9X9ETG5"/>
<sequence length="329" mass="36957">MEIKTSIITGGEIKMNSGKRIAEGGALLALYCILLFITIQIPLLGIFTTFFLPIPFILVTIKQKLSWSLGYLFVASLLSILIGTILSVPLTLLMGATGIAIGYFLKKDKPMAPMFISAVLVFLGGILLMYAASVLITDVNYIEESMNILEGSIENSIGIMDSFGQAPTEQVKKQMYESIDMMNTLMPSLFVLISVIMVLLIFLAAHPIVKRFSDKALKWPHFRDLRLPKSLLWYYLITMLLALFVNTDKNSFVYMAITNLFFILQFFILLQGYSLIFYIAHVKSWVKAIPVLIVVFSLLLPIPIITTAVRFLGIIDLGFPFRETIKKKE</sequence>
<dbReference type="PANTHER" id="PTHR41324">
    <property type="entry name" value="MEMBRANE PROTEIN-RELATED"/>
    <property type="match status" value="1"/>
</dbReference>
<dbReference type="Proteomes" id="UP000309170">
    <property type="component" value="Unassembled WGS sequence"/>
</dbReference>
<proteinExistence type="predicted"/>
<keyword evidence="1" id="KW-0472">Membrane</keyword>
<feature type="transmembrane region" description="Helical" evidence="1">
    <location>
        <begin position="230"/>
        <end position="246"/>
    </location>
</feature>
<name>A0A9X9ETG5_9BACI</name>
<dbReference type="OrthoDB" id="2987886at2"/>
<gene>
    <name evidence="2" type="ORF">FC678_07720</name>
</gene>
<feature type="transmembrane region" description="Helical" evidence="1">
    <location>
        <begin position="72"/>
        <end position="105"/>
    </location>
</feature>
<dbReference type="PANTHER" id="PTHR41324:SF1">
    <property type="entry name" value="DUF2232 DOMAIN-CONTAINING PROTEIN"/>
    <property type="match status" value="1"/>
</dbReference>
<dbReference type="InterPro" id="IPR018710">
    <property type="entry name" value="DUF2232"/>
</dbReference>
<organism evidence="2 3">
    <name type="scientific">Peribacillus simplex</name>
    <dbReference type="NCBI Taxonomy" id="1478"/>
    <lineage>
        <taxon>Bacteria</taxon>
        <taxon>Bacillati</taxon>
        <taxon>Bacillota</taxon>
        <taxon>Bacilli</taxon>
        <taxon>Bacillales</taxon>
        <taxon>Bacillaceae</taxon>
        <taxon>Peribacillus</taxon>
    </lineage>
</organism>
<keyword evidence="1" id="KW-0812">Transmembrane</keyword>
<feature type="transmembrane region" description="Helical" evidence="1">
    <location>
        <begin position="185"/>
        <end position="209"/>
    </location>
</feature>
<comment type="caution">
    <text evidence="2">The sequence shown here is derived from an EMBL/GenBank/DDBJ whole genome shotgun (WGS) entry which is preliminary data.</text>
</comment>
<evidence type="ECO:0000313" key="3">
    <source>
        <dbReference type="Proteomes" id="UP000309170"/>
    </source>
</evidence>
<reference evidence="2 3" key="1">
    <citation type="journal article" date="2019" name="Environ. Microbiol.">
        <title>An active ?-lactamase is a part of an orchestrated cell wall stress resistance network of Bacillus subtilis and related rhizosphere species.</title>
        <authorList>
            <person name="Bucher T."/>
            <person name="Keren-Paz A."/>
            <person name="Hausser J."/>
            <person name="Olender T."/>
            <person name="Cytryn E."/>
            <person name="Kolodkin-Gal I."/>
        </authorList>
    </citation>
    <scope>NUCLEOTIDE SEQUENCE [LARGE SCALE GENOMIC DNA]</scope>
    <source>
        <strain evidence="2 3">I4</strain>
    </source>
</reference>
<dbReference type="EMBL" id="SZNT01000084">
    <property type="protein sequence ID" value="TKH13322.1"/>
    <property type="molecule type" value="Genomic_DNA"/>
</dbReference>
<protein>
    <submittedName>
        <fullName evidence="2">DUF2232 domain-containing protein</fullName>
    </submittedName>
</protein>
<feature type="transmembrane region" description="Helical" evidence="1">
    <location>
        <begin position="291"/>
        <end position="312"/>
    </location>
</feature>
<feature type="transmembrane region" description="Helical" evidence="1">
    <location>
        <begin position="28"/>
        <end position="52"/>
    </location>
</feature>
<accession>A0A9X9ETG5</accession>
<dbReference type="Pfam" id="PF09991">
    <property type="entry name" value="DUF2232"/>
    <property type="match status" value="1"/>
</dbReference>